<keyword evidence="5" id="KW-0732">Signal</keyword>
<evidence type="ECO:0000256" key="6">
    <source>
        <dbReference type="ARBA" id="ARBA00022898"/>
    </source>
</evidence>
<dbReference type="InterPro" id="IPR002433">
    <property type="entry name" value="Orn_de-COase"/>
</dbReference>
<evidence type="ECO:0000256" key="8">
    <source>
        <dbReference type="ARBA" id="ARBA00023136"/>
    </source>
</evidence>
<accession>A0A6A3BS76</accession>
<protein>
    <submittedName>
        <fullName evidence="13">Ornithine decarboxylase</fullName>
    </submittedName>
</protein>
<comment type="cofactor">
    <cofactor evidence="1">
        <name>pyridoxal 5'-phosphate</name>
        <dbReference type="ChEBI" id="CHEBI:597326"/>
    </cofactor>
</comment>
<keyword evidence="9" id="KW-0456">Lyase</keyword>
<evidence type="ECO:0000256" key="10">
    <source>
        <dbReference type="SAM" id="Phobius"/>
    </source>
</evidence>
<dbReference type="Pfam" id="PF02784">
    <property type="entry name" value="Orn_Arg_deC_N"/>
    <property type="match status" value="1"/>
</dbReference>
<dbReference type="EMBL" id="VEPZ02000788">
    <property type="protein sequence ID" value="KAE8719474.1"/>
    <property type="molecule type" value="Genomic_DNA"/>
</dbReference>
<dbReference type="SUPFAM" id="SSF51419">
    <property type="entry name" value="PLP-binding barrel"/>
    <property type="match status" value="1"/>
</dbReference>
<evidence type="ECO:0000256" key="5">
    <source>
        <dbReference type="ARBA" id="ARBA00022729"/>
    </source>
</evidence>
<evidence type="ECO:0000313" key="13">
    <source>
        <dbReference type="EMBL" id="KAE8719474.1"/>
    </source>
</evidence>
<feature type="domain" description="Wall-associated receptor kinase galacturonan-binding" evidence="12">
    <location>
        <begin position="256"/>
        <end position="315"/>
    </location>
</feature>
<keyword evidence="4 10" id="KW-0812">Transmembrane</keyword>
<dbReference type="GO" id="GO:0033387">
    <property type="term" value="P:putrescine biosynthetic process from arginine, via ornithine"/>
    <property type="evidence" value="ECO:0007669"/>
    <property type="project" value="UniProtKB-UniPathway"/>
</dbReference>
<name>A0A6A3BS76_HIBSY</name>
<dbReference type="GO" id="GO:0016020">
    <property type="term" value="C:membrane"/>
    <property type="evidence" value="ECO:0007669"/>
    <property type="project" value="UniProtKB-SubCell"/>
</dbReference>
<sequence>MAPGPRTFKAILGAHGSIISTEQESKEQFSVLDLGAVDALFDGWNHNLPVDQLFYSVKCNPNPVLLGALAALGSSFDCTSKAEIESVLSLGNGVSPDRIIFANPCKEASHIKYAATAGVNLTTFNSEDELDKIKKWHPKCALFIRVKAPDDGGSRCPLGALPEEIIAPLPQATEALRLTVTGVSFHIDSRAMQFRAYREAIATAKMAFETAARLGMPKKYIFYIISQLMTAFALVVFVFPGACLARHLNQDRGSVFCGSLNTSYPFGLKNQPPHCGEHWYEFECDKNNRTTWVVREGKFSMEEIIYENNTMRVVDAGLDMDDCNSLPLTSVYSYYSSFCERPFRSYYYEYYYNNNQIMYVLNCTEHVESVIYISASRCSIKSTNASSYFYFLDGGTSKSDFSQSCVVEAEVPIGVDNISAMSTLAIYNKLFEGVFLGWMPGFFKGGCSNKLSFQYV</sequence>
<keyword evidence="6" id="KW-0663">Pyridoxal phosphate</keyword>
<feature type="transmembrane region" description="Helical" evidence="10">
    <location>
        <begin position="220"/>
        <end position="242"/>
    </location>
</feature>
<dbReference type="InterPro" id="IPR029066">
    <property type="entry name" value="PLP-binding_barrel"/>
</dbReference>
<evidence type="ECO:0000256" key="3">
    <source>
        <dbReference type="ARBA" id="ARBA00008872"/>
    </source>
</evidence>
<dbReference type="PRINTS" id="PR01182">
    <property type="entry name" value="ORNDCRBXLASE"/>
</dbReference>
<evidence type="ECO:0000256" key="4">
    <source>
        <dbReference type="ARBA" id="ARBA00022692"/>
    </source>
</evidence>
<dbReference type="PANTHER" id="PTHR11482:SF6">
    <property type="entry name" value="ORNITHINE DECARBOXYLASE 1-RELATED"/>
    <property type="match status" value="1"/>
</dbReference>
<dbReference type="InterPro" id="IPR025287">
    <property type="entry name" value="WAK_GUB"/>
</dbReference>
<comment type="subcellular location">
    <subcellularLocation>
        <location evidence="2">Membrane</location>
        <topology evidence="2">Single-pass membrane protein</topology>
    </subcellularLocation>
</comment>
<evidence type="ECO:0000256" key="2">
    <source>
        <dbReference type="ARBA" id="ARBA00004167"/>
    </source>
</evidence>
<evidence type="ECO:0000259" key="12">
    <source>
        <dbReference type="Pfam" id="PF13947"/>
    </source>
</evidence>
<dbReference type="GO" id="GO:0004586">
    <property type="term" value="F:ornithine decarboxylase activity"/>
    <property type="evidence" value="ECO:0007669"/>
    <property type="project" value="TreeGrafter"/>
</dbReference>
<keyword evidence="7 10" id="KW-1133">Transmembrane helix</keyword>
<dbReference type="Gene3D" id="3.20.20.10">
    <property type="entry name" value="Alanine racemase"/>
    <property type="match status" value="1"/>
</dbReference>
<keyword evidence="14" id="KW-1185">Reference proteome</keyword>
<dbReference type="GO" id="GO:0030247">
    <property type="term" value="F:polysaccharide binding"/>
    <property type="evidence" value="ECO:0007669"/>
    <property type="project" value="InterPro"/>
</dbReference>
<evidence type="ECO:0000259" key="11">
    <source>
        <dbReference type="Pfam" id="PF02784"/>
    </source>
</evidence>
<dbReference type="InterPro" id="IPR022644">
    <property type="entry name" value="De-COase2_N"/>
</dbReference>
<comment type="caution">
    <text evidence="13">The sequence shown here is derived from an EMBL/GenBank/DDBJ whole genome shotgun (WGS) entry which is preliminary data.</text>
</comment>
<dbReference type="AlphaFoldDB" id="A0A6A3BS76"/>
<proteinExistence type="inferred from homology"/>
<evidence type="ECO:0000313" key="14">
    <source>
        <dbReference type="Proteomes" id="UP000436088"/>
    </source>
</evidence>
<dbReference type="Pfam" id="PF13947">
    <property type="entry name" value="GUB_WAK_bind"/>
    <property type="match status" value="1"/>
</dbReference>
<dbReference type="PRINTS" id="PR01179">
    <property type="entry name" value="ODADCRBXLASE"/>
</dbReference>
<evidence type="ECO:0000256" key="7">
    <source>
        <dbReference type="ARBA" id="ARBA00022989"/>
    </source>
</evidence>
<evidence type="ECO:0000256" key="9">
    <source>
        <dbReference type="ARBA" id="ARBA00023239"/>
    </source>
</evidence>
<dbReference type="GO" id="GO:0005737">
    <property type="term" value="C:cytoplasm"/>
    <property type="evidence" value="ECO:0007669"/>
    <property type="project" value="TreeGrafter"/>
</dbReference>
<dbReference type="PANTHER" id="PTHR11482">
    <property type="entry name" value="ARGININE/DIAMINOPIMELATE/ORNITHINE DECARBOXYLASE"/>
    <property type="match status" value="1"/>
</dbReference>
<reference evidence="13" key="1">
    <citation type="submission" date="2019-09" db="EMBL/GenBank/DDBJ databases">
        <title>Draft genome information of white flower Hibiscus syriacus.</title>
        <authorList>
            <person name="Kim Y.-M."/>
        </authorList>
    </citation>
    <scope>NUCLEOTIDE SEQUENCE [LARGE SCALE GENOMIC DNA]</scope>
    <source>
        <strain evidence="13">YM2019G1</strain>
    </source>
</reference>
<dbReference type="UniPathway" id="UPA00535">
    <property type="reaction ID" value="UER00288"/>
</dbReference>
<dbReference type="Proteomes" id="UP000436088">
    <property type="component" value="Unassembled WGS sequence"/>
</dbReference>
<keyword evidence="8 10" id="KW-0472">Membrane</keyword>
<dbReference type="InterPro" id="IPR000183">
    <property type="entry name" value="Orn/DAP/Arg_de-COase"/>
</dbReference>
<evidence type="ECO:0000256" key="1">
    <source>
        <dbReference type="ARBA" id="ARBA00001933"/>
    </source>
</evidence>
<gene>
    <name evidence="13" type="ORF">F3Y22_tig00109957pilonHSYRG00194</name>
</gene>
<feature type="domain" description="Orn/DAP/Arg decarboxylase 2 N-terminal" evidence="11">
    <location>
        <begin position="36"/>
        <end position="218"/>
    </location>
</feature>
<comment type="similarity">
    <text evidence="3">Belongs to the Orn/Lys/Arg decarboxylase class-II family.</text>
</comment>
<organism evidence="13 14">
    <name type="scientific">Hibiscus syriacus</name>
    <name type="common">Rose of Sharon</name>
    <dbReference type="NCBI Taxonomy" id="106335"/>
    <lineage>
        <taxon>Eukaryota</taxon>
        <taxon>Viridiplantae</taxon>
        <taxon>Streptophyta</taxon>
        <taxon>Embryophyta</taxon>
        <taxon>Tracheophyta</taxon>
        <taxon>Spermatophyta</taxon>
        <taxon>Magnoliopsida</taxon>
        <taxon>eudicotyledons</taxon>
        <taxon>Gunneridae</taxon>
        <taxon>Pentapetalae</taxon>
        <taxon>rosids</taxon>
        <taxon>malvids</taxon>
        <taxon>Malvales</taxon>
        <taxon>Malvaceae</taxon>
        <taxon>Malvoideae</taxon>
        <taxon>Hibiscus</taxon>
    </lineage>
</organism>